<feature type="compositionally biased region" description="Acidic residues" evidence="1">
    <location>
        <begin position="165"/>
        <end position="179"/>
    </location>
</feature>
<feature type="region of interest" description="Disordered" evidence="1">
    <location>
        <begin position="161"/>
        <end position="199"/>
    </location>
</feature>
<feature type="compositionally biased region" description="Basic and acidic residues" evidence="1">
    <location>
        <begin position="180"/>
        <end position="193"/>
    </location>
</feature>
<evidence type="ECO:0000313" key="3">
    <source>
        <dbReference type="Proteomes" id="UP000053647"/>
    </source>
</evidence>
<reference evidence="2 3" key="1">
    <citation type="submission" date="2014-06" db="EMBL/GenBank/DDBJ databases">
        <authorList>
            <consortium name="DOE Joint Genome Institute"/>
            <person name="Kuo A."/>
            <person name="Kohler A."/>
            <person name="Nagy L.G."/>
            <person name="Floudas D."/>
            <person name="Copeland A."/>
            <person name="Barry K.W."/>
            <person name="Cichocki N."/>
            <person name="Veneault-Fourrey C."/>
            <person name="LaButti K."/>
            <person name="Lindquist E.A."/>
            <person name="Lipzen A."/>
            <person name="Lundell T."/>
            <person name="Morin E."/>
            <person name="Murat C."/>
            <person name="Sun H."/>
            <person name="Tunlid A."/>
            <person name="Henrissat B."/>
            <person name="Grigoriev I.V."/>
            <person name="Hibbett D.S."/>
            <person name="Martin F."/>
            <person name="Nordberg H.P."/>
            <person name="Cantor M.N."/>
            <person name="Hua S.X."/>
        </authorList>
    </citation>
    <scope>NUCLEOTIDE SEQUENCE [LARGE SCALE GENOMIC DNA]</scope>
    <source>
        <strain evidence="2 3">ATCC 200175</strain>
    </source>
</reference>
<dbReference type="OrthoDB" id="2687259at2759"/>
<dbReference type="AlphaFoldDB" id="A0A0C9T6H6"/>
<feature type="compositionally biased region" description="Acidic residues" evidence="1">
    <location>
        <begin position="853"/>
        <end position="864"/>
    </location>
</feature>
<dbReference type="Proteomes" id="UP000053647">
    <property type="component" value="Unassembled WGS sequence"/>
</dbReference>
<dbReference type="EMBL" id="KN819382">
    <property type="protein sequence ID" value="KIJ11320.1"/>
    <property type="molecule type" value="Genomic_DNA"/>
</dbReference>
<gene>
    <name evidence="2" type="ORF">PAXINDRAFT_15787</name>
</gene>
<name>A0A0C9T6H6_PAXIN</name>
<evidence type="ECO:0000256" key="1">
    <source>
        <dbReference type="SAM" id="MobiDB-lite"/>
    </source>
</evidence>
<reference evidence="3" key="2">
    <citation type="submission" date="2015-01" db="EMBL/GenBank/DDBJ databases">
        <title>Evolutionary Origins and Diversification of the Mycorrhizal Mutualists.</title>
        <authorList>
            <consortium name="DOE Joint Genome Institute"/>
            <consortium name="Mycorrhizal Genomics Consortium"/>
            <person name="Kohler A."/>
            <person name="Kuo A."/>
            <person name="Nagy L.G."/>
            <person name="Floudas D."/>
            <person name="Copeland A."/>
            <person name="Barry K.W."/>
            <person name="Cichocki N."/>
            <person name="Veneault-Fourrey C."/>
            <person name="LaButti K."/>
            <person name="Lindquist E.A."/>
            <person name="Lipzen A."/>
            <person name="Lundell T."/>
            <person name="Morin E."/>
            <person name="Murat C."/>
            <person name="Riley R."/>
            <person name="Ohm R."/>
            <person name="Sun H."/>
            <person name="Tunlid A."/>
            <person name="Henrissat B."/>
            <person name="Grigoriev I.V."/>
            <person name="Hibbett D.S."/>
            <person name="Martin F."/>
        </authorList>
    </citation>
    <scope>NUCLEOTIDE SEQUENCE [LARGE SCALE GENOMIC DNA]</scope>
    <source>
        <strain evidence="3">ATCC 200175</strain>
    </source>
</reference>
<protein>
    <submittedName>
        <fullName evidence="2">Uncharacterized protein</fullName>
    </submittedName>
</protein>
<proteinExistence type="predicted"/>
<accession>A0A0C9T6H6</accession>
<feature type="region of interest" description="Disordered" evidence="1">
    <location>
        <begin position="837"/>
        <end position="898"/>
    </location>
</feature>
<keyword evidence="3" id="KW-1185">Reference proteome</keyword>
<sequence length="898" mass="101167">MPNQMSLQAVQALVVVVAAVIETTIGKVAQLQHAGQKSTDVWFKAIKIIDVQLVRIFFTWATLTFQIQVKVRATLIPGILVPPLVIATKVNIHTPAEILRTKLWPNLMALHFHEGIEAHPWARLHLTGRAHLTASTSSAGAGPSRKLTAPRKVKVKMVEANIEMGDSDPGDEDKDEDEGEQKATKGNGKEKTRVKEKRRGNMKVTLIDTGKETPKVCKQTDRLKVRSKETGRERKKGIVQEKDNATEMATDHTQGKGKRKGKKKEAVQEDSVMEMAMEKTKANVKAKGNGRAKQYVVETVQVEALLKAESLVPVQNAFSEKLSHTGFDFFVMLVVDLLHELELGVWKAIFIHLLCMLDSLNGNVLSKLDYRYRSVPTFGRSTIRHFRSNVSDMKKMAAQDFGDVLQCSIPVFGGLFPEPHDQEIMHLLFMLGHWHGLAKLRMHTDGTLGALDKVTKQHGCSLCKFVDETCPAFSTKELHREAESCKRRQGELEHCTSKKHFSRTSGTAFIPQLASIECHQTRICRIRTQRHAMNGDDPTPHEPMEHHTIGLSQNFPLDLPSFMQKNVGDPAAEDFIQKLKFHILPRLREIHSNLKSTSQELTPNLLVSSSYSDSPPSEAHGLLTSVIFKANRIYRHPLLHINYTTYDLHRETDVVNPSTDHRDIMLLAQPDSSGGSRSHRFCYAHILGIFHANIIYTGPESRDYQAQRLEFLWVHWFELVDQAARWENGRLDTIKFVPMHDPDAFRFINPADILRASHVIPALMSGRACSDGVTISINTHDGDDWNCYYINRFVDRDMVMRYYWGLGIRHMYASEHNQDEDQSSPEALNSTELGDHVIAGEESTQPSKFDASASDDSDEPDLESELGNGYSDDDMLDPEALYESNGGVDDTESGRYKY</sequence>
<dbReference type="HOGENOM" id="CLU_322392_0_0_1"/>
<feature type="region of interest" description="Disordered" evidence="1">
    <location>
        <begin position="226"/>
        <end position="268"/>
    </location>
</feature>
<organism evidence="2 3">
    <name type="scientific">Paxillus involutus ATCC 200175</name>
    <dbReference type="NCBI Taxonomy" id="664439"/>
    <lineage>
        <taxon>Eukaryota</taxon>
        <taxon>Fungi</taxon>
        <taxon>Dikarya</taxon>
        <taxon>Basidiomycota</taxon>
        <taxon>Agaricomycotina</taxon>
        <taxon>Agaricomycetes</taxon>
        <taxon>Agaricomycetidae</taxon>
        <taxon>Boletales</taxon>
        <taxon>Paxilineae</taxon>
        <taxon>Paxillaceae</taxon>
        <taxon>Paxillus</taxon>
    </lineage>
</organism>
<feature type="compositionally biased region" description="Basic and acidic residues" evidence="1">
    <location>
        <begin position="226"/>
        <end position="254"/>
    </location>
</feature>
<evidence type="ECO:0000313" key="2">
    <source>
        <dbReference type="EMBL" id="KIJ11320.1"/>
    </source>
</evidence>